<dbReference type="SUPFAM" id="SSF48264">
    <property type="entry name" value="Cytochrome P450"/>
    <property type="match status" value="1"/>
</dbReference>
<feature type="region of interest" description="Disordered" evidence="1">
    <location>
        <begin position="70"/>
        <end position="90"/>
    </location>
</feature>
<gene>
    <name evidence="2" type="ORF">G3I70_28415</name>
</gene>
<dbReference type="GO" id="GO:0004497">
    <property type="term" value="F:monooxygenase activity"/>
    <property type="evidence" value="ECO:0007669"/>
    <property type="project" value="InterPro"/>
</dbReference>
<proteinExistence type="predicted"/>
<evidence type="ECO:0000313" key="2">
    <source>
        <dbReference type="EMBL" id="NEA26390.1"/>
    </source>
</evidence>
<evidence type="ECO:0008006" key="4">
    <source>
        <dbReference type="Google" id="ProtNLM"/>
    </source>
</evidence>
<dbReference type="GO" id="GO:0005506">
    <property type="term" value="F:iron ion binding"/>
    <property type="evidence" value="ECO:0007669"/>
    <property type="project" value="InterPro"/>
</dbReference>
<comment type="caution">
    <text evidence="2">The sequence shown here is derived from an EMBL/GenBank/DDBJ whole genome shotgun (WGS) entry which is preliminary data.</text>
</comment>
<sequence length="90" mass="9736">MLEPVGHFAEIVADRHRDDLASSLLDTAAPTQLRPLTEDIELHGVALPAGARIVLLPGAADRDPRVLPMSVTQRSSRHADQRFRPAPALA</sequence>
<name>A0A6L9QLM7_9ACTN</name>
<organism evidence="2 3">
    <name type="scientific">Actinomadura bangladeshensis</name>
    <dbReference type="NCBI Taxonomy" id="453573"/>
    <lineage>
        <taxon>Bacteria</taxon>
        <taxon>Bacillati</taxon>
        <taxon>Actinomycetota</taxon>
        <taxon>Actinomycetes</taxon>
        <taxon>Streptosporangiales</taxon>
        <taxon>Thermomonosporaceae</taxon>
        <taxon>Actinomadura</taxon>
    </lineage>
</organism>
<dbReference type="EMBL" id="JAAGLI010000764">
    <property type="protein sequence ID" value="NEA26390.1"/>
    <property type="molecule type" value="Genomic_DNA"/>
</dbReference>
<evidence type="ECO:0000313" key="3">
    <source>
        <dbReference type="Proteomes" id="UP000475532"/>
    </source>
</evidence>
<accession>A0A6L9QLM7</accession>
<dbReference type="GO" id="GO:0020037">
    <property type="term" value="F:heme binding"/>
    <property type="evidence" value="ECO:0007669"/>
    <property type="project" value="InterPro"/>
</dbReference>
<dbReference type="RefSeq" id="WP_163060492.1">
    <property type="nucleotide sequence ID" value="NZ_JAAGLI010000764.1"/>
</dbReference>
<dbReference type="AlphaFoldDB" id="A0A6L9QLM7"/>
<dbReference type="GO" id="GO:0016705">
    <property type="term" value="F:oxidoreductase activity, acting on paired donors, with incorporation or reduction of molecular oxygen"/>
    <property type="evidence" value="ECO:0007669"/>
    <property type="project" value="InterPro"/>
</dbReference>
<reference evidence="2 3" key="1">
    <citation type="submission" date="2020-01" db="EMBL/GenBank/DDBJ databases">
        <title>Insect and environment-associated Actinomycetes.</title>
        <authorList>
            <person name="Currrie C."/>
            <person name="Chevrette M."/>
            <person name="Carlson C."/>
            <person name="Stubbendieck R."/>
            <person name="Wendt-Pienkowski E."/>
        </authorList>
    </citation>
    <scope>NUCLEOTIDE SEQUENCE [LARGE SCALE GENOMIC DNA]</scope>
    <source>
        <strain evidence="2 3">SID10258</strain>
    </source>
</reference>
<protein>
    <recommendedName>
        <fullName evidence="4">Cytochrome P450</fullName>
    </recommendedName>
</protein>
<dbReference type="Gene3D" id="1.10.630.10">
    <property type="entry name" value="Cytochrome P450"/>
    <property type="match status" value="1"/>
</dbReference>
<dbReference type="InterPro" id="IPR036396">
    <property type="entry name" value="Cyt_P450_sf"/>
</dbReference>
<dbReference type="Proteomes" id="UP000475532">
    <property type="component" value="Unassembled WGS sequence"/>
</dbReference>
<evidence type="ECO:0000256" key="1">
    <source>
        <dbReference type="SAM" id="MobiDB-lite"/>
    </source>
</evidence>